<dbReference type="PRINTS" id="PR00035">
    <property type="entry name" value="HTHGNTR"/>
</dbReference>
<name>A0A163J3W1_9BACI</name>
<dbReference type="AlphaFoldDB" id="A0A163J3W1"/>
<accession>A0A163J3W1</accession>
<dbReference type="SMART" id="SM00895">
    <property type="entry name" value="FCD"/>
    <property type="match status" value="1"/>
</dbReference>
<evidence type="ECO:0000313" key="5">
    <source>
        <dbReference type="Proteomes" id="UP000076510"/>
    </source>
</evidence>
<dbReference type="InterPro" id="IPR011711">
    <property type="entry name" value="GntR_C"/>
</dbReference>
<keyword evidence="1" id="KW-0805">Transcription regulation</keyword>
<dbReference type="Gene3D" id="1.20.120.530">
    <property type="entry name" value="GntR ligand-binding domain-like"/>
    <property type="match status" value="1"/>
</dbReference>
<evidence type="ECO:0000256" key="2">
    <source>
        <dbReference type="ARBA" id="ARBA00023125"/>
    </source>
</evidence>
<protein>
    <submittedName>
        <fullName evidence="4">Uncharacterized protein</fullName>
    </submittedName>
</protein>
<keyword evidence="3" id="KW-0804">Transcription</keyword>
<dbReference type="OrthoDB" id="9782299at2"/>
<dbReference type="CDD" id="cd07377">
    <property type="entry name" value="WHTH_GntR"/>
    <property type="match status" value="1"/>
</dbReference>
<evidence type="ECO:0000256" key="1">
    <source>
        <dbReference type="ARBA" id="ARBA00023015"/>
    </source>
</evidence>
<dbReference type="Pfam" id="PF00392">
    <property type="entry name" value="GntR"/>
    <property type="match status" value="1"/>
</dbReference>
<comment type="caution">
    <text evidence="4">The sequence shown here is derived from an EMBL/GenBank/DDBJ whole genome shotgun (WGS) entry which is preliminary data.</text>
</comment>
<dbReference type="InterPro" id="IPR008920">
    <property type="entry name" value="TF_FadR/GntR_C"/>
</dbReference>
<dbReference type="PANTHER" id="PTHR43537:SF47">
    <property type="entry name" value="REGULATORY PROTEIN GNTR HTH"/>
    <property type="match status" value="1"/>
</dbReference>
<dbReference type="SUPFAM" id="SSF46785">
    <property type="entry name" value="Winged helix' DNA-binding domain"/>
    <property type="match status" value="1"/>
</dbReference>
<dbReference type="Pfam" id="PF07729">
    <property type="entry name" value="FCD"/>
    <property type="match status" value="1"/>
</dbReference>
<gene>
    <name evidence="4" type="ORF">AV649_08330</name>
</gene>
<dbReference type="InterPro" id="IPR036388">
    <property type="entry name" value="WH-like_DNA-bd_sf"/>
</dbReference>
<dbReference type="Gene3D" id="1.10.10.10">
    <property type="entry name" value="Winged helix-like DNA-binding domain superfamily/Winged helix DNA-binding domain"/>
    <property type="match status" value="1"/>
</dbReference>
<dbReference type="InterPro" id="IPR036390">
    <property type="entry name" value="WH_DNA-bd_sf"/>
</dbReference>
<proteinExistence type="predicted"/>
<dbReference type="PANTHER" id="PTHR43537">
    <property type="entry name" value="TRANSCRIPTIONAL REGULATOR, GNTR FAMILY"/>
    <property type="match status" value="1"/>
</dbReference>
<dbReference type="InterPro" id="IPR000524">
    <property type="entry name" value="Tscrpt_reg_HTH_GntR"/>
</dbReference>
<evidence type="ECO:0000256" key="3">
    <source>
        <dbReference type="ARBA" id="ARBA00023163"/>
    </source>
</evidence>
<dbReference type="GO" id="GO:0003700">
    <property type="term" value="F:DNA-binding transcription factor activity"/>
    <property type="evidence" value="ECO:0007669"/>
    <property type="project" value="InterPro"/>
</dbReference>
<keyword evidence="2" id="KW-0238">DNA-binding</keyword>
<dbReference type="PROSITE" id="PS50949">
    <property type="entry name" value="HTH_GNTR"/>
    <property type="match status" value="1"/>
</dbReference>
<dbReference type="Proteomes" id="UP000076510">
    <property type="component" value="Unassembled WGS sequence"/>
</dbReference>
<dbReference type="SMART" id="SM00345">
    <property type="entry name" value="HTH_GNTR"/>
    <property type="match status" value="1"/>
</dbReference>
<reference evidence="5" key="1">
    <citation type="submission" date="2016-01" db="EMBL/GenBank/DDBJ databases">
        <title>Whole genome sequencing of Bhargavaea cecembensis T14.</title>
        <authorList>
            <person name="Hong K.W."/>
        </authorList>
    </citation>
    <scope>NUCLEOTIDE SEQUENCE [LARGE SCALE GENOMIC DNA]</scope>
    <source>
        <strain evidence="5">M19</strain>
    </source>
</reference>
<dbReference type="RefSeq" id="WP_053073075.1">
    <property type="nucleotide sequence ID" value="NZ_CP047095.1"/>
</dbReference>
<dbReference type="EMBL" id="LQQY01000044">
    <property type="protein sequence ID" value="KZE44297.1"/>
    <property type="molecule type" value="Genomic_DNA"/>
</dbReference>
<evidence type="ECO:0000313" key="4">
    <source>
        <dbReference type="EMBL" id="KZE44297.1"/>
    </source>
</evidence>
<sequence length="231" mass="26099">MEKVQSKTLTEQALNQLEQLLESGEWPIGEKIPPEPVLMDTLGISRNTLREAIRSLVHAGYLETRQGIGTTVKSHSGLDRALRKRMRAGDLVEVLELRLALEREAAEKAALRRTDEQLGEMRSLLALWQEAAEEIDSGAFVRQDIAFHQSVIRASGNAMFMEMYDSIIDSVHQSVYNLIDLNDLNHEDIRMHTELLSAIEAKDPVQASECVKKYLGTLIDQINAIEHNRKK</sequence>
<dbReference type="GO" id="GO:0003677">
    <property type="term" value="F:DNA binding"/>
    <property type="evidence" value="ECO:0007669"/>
    <property type="project" value="UniProtKB-KW"/>
</dbReference>
<organism evidence="4 5">
    <name type="scientific">Rossellomorea marisflavi</name>
    <dbReference type="NCBI Taxonomy" id="189381"/>
    <lineage>
        <taxon>Bacteria</taxon>
        <taxon>Bacillati</taxon>
        <taxon>Bacillota</taxon>
        <taxon>Bacilli</taxon>
        <taxon>Bacillales</taxon>
        <taxon>Bacillaceae</taxon>
        <taxon>Rossellomorea</taxon>
    </lineage>
</organism>
<dbReference type="SUPFAM" id="SSF48008">
    <property type="entry name" value="GntR ligand-binding domain-like"/>
    <property type="match status" value="1"/>
</dbReference>